<protein>
    <recommendedName>
        <fullName evidence="5">2-C-methyl-D-erythritol 4-phosphate cytidylyltransferase</fullName>
    </recommendedName>
</protein>
<dbReference type="EMBL" id="BAAAPB010000001">
    <property type="protein sequence ID" value="GAA1945536.1"/>
    <property type="molecule type" value="Genomic_DNA"/>
</dbReference>
<accession>A0ABN2Q6H3</accession>
<evidence type="ECO:0008006" key="5">
    <source>
        <dbReference type="Google" id="ProtNLM"/>
    </source>
</evidence>
<evidence type="ECO:0000313" key="4">
    <source>
        <dbReference type="Proteomes" id="UP001500571"/>
    </source>
</evidence>
<name>A0ABN2Q6H3_9ACTN</name>
<gene>
    <name evidence="3" type="ORF">GCM10009798_00650</name>
</gene>
<dbReference type="Gene3D" id="3.90.550.10">
    <property type="entry name" value="Spore Coat Polysaccharide Biosynthesis Protein SpsA, Chain A"/>
    <property type="match status" value="1"/>
</dbReference>
<reference evidence="3 4" key="1">
    <citation type="journal article" date="2019" name="Int. J. Syst. Evol. Microbiol.">
        <title>The Global Catalogue of Microorganisms (GCM) 10K type strain sequencing project: providing services to taxonomists for standard genome sequencing and annotation.</title>
        <authorList>
            <consortium name="The Broad Institute Genomics Platform"/>
            <consortium name="The Broad Institute Genome Sequencing Center for Infectious Disease"/>
            <person name="Wu L."/>
            <person name="Ma J."/>
        </authorList>
    </citation>
    <scope>NUCLEOTIDE SEQUENCE [LARGE SCALE GENOMIC DNA]</scope>
    <source>
        <strain evidence="3 4">JCM 15309</strain>
    </source>
</reference>
<dbReference type="InterPro" id="IPR034683">
    <property type="entry name" value="IspD/TarI"/>
</dbReference>
<sequence>MTTDPYDIASIPPTLGAVVEAERGSLPFALIHGEGLVACAAWALGEAGITPIDHGTSWAALIESGEPLVLHDALCPMTPAAFLADCVRVSEERSAVVVAVRPVTDTVKQVEDGYVGATIDRDALVVVTSPIVLPAVVVASLDGLSSYDFATLAGQLAARFPVVTLEAPPAGRRVASLDDVRLLEALTRPA</sequence>
<evidence type="ECO:0000256" key="2">
    <source>
        <dbReference type="ARBA" id="ARBA00022695"/>
    </source>
</evidence>
<evidence type="ECO:0000256" key="1">
    <source>
        <dbReference type="ARBA" id="ARBA00022679"/>
    </source>
</evidence>
<dbReference type="RefSeq" id="WP_344041219.1">
    <property type="nucleotide sequence ID" value="NZ_BAAAPB010000001.1"/>
</dbReference>
<proteinExistence type="predicted"/>
<organism evidence="3 4">
    <name type="scientific">Nocardioides panacihumi</name>
    <dbReference type="NCBI Taxonomy" id="400774"/>
    <lineage>
        <taxon>Bacteria</taxon>
        <taxon>Bacillati</taxon>
        <taxon>Actinomycetota</taxon>
        <taxon>Actinomycetes</taxon>
        <taxon>Propionibacteriales</taxon>
        <taxon>Nocardioidaceae</taxon>
        <taxon>Nocardioides</taxon>
    </lineage>
</organism>
<dbReference type="Pfam" id="PF01128">
    <property type="entry name" value="IspD"/>
    <property type="match status" value="1"/>
</dbReference>
<evidence type="ECO:0000313" key="3">
    <source>
        <dbReference type="EMBL" id="GAA1945536.1"/>
    </source>
</evidence>
<keyword evidence="4" id="KW-1185">Reference proteome</keyword>
<dbReference type="InterPro" id="IPR029044">
    <property type="entry name" value="Nucleotide-diphossugar_trans"/>
</dbReference>
<comment type="caution">
    <text evidence="3">The sequence shown here is derived from an EMBL/GenBank/DDBJ whole genome shotgun (WGS) entry which is preliminary data.</text>
</comment>
<keyword evidence="2" id="KW-0548">Nucleotidyltransferase</keyword>
<keyword evidence="1" id="KW-0808">Transferase</keyword>
<dbReference type="SUPFAM" id="SSF53448">
    <property type="entry name" value="Nucleotide-diphospho-sugar transferases"/>
    <property type="match status" value="1"/>
</dbReference>
<dbReference type="Proteomes" id="UP001500571">
    <property type="component" value="Unassembled WGS sequence"/>
</dbReference>